<gene>
    <name evidence="1" type="ORF">LCGC14_0430350</name>
</gene>
<name>A0A0F9T6C0_9ZZZZ</name>
<dbReference type="AlphaFoldDB" id="A0A0F9T6C0"/>
<sequence>MGLIDDTLTASLQFTTAQAQRLNSQVLFIGSFSDVTDTIKQGLVDQIMNVGFLSAATPLTGLSDLLADTNLIASPLSAVDFIAQQTDLVASAIDKVVDPSLPTGISDVLADNAQSFVQDLIPNSSDAAFQSIQNRVLGISEASVQQQLAGTLARNLTIPFGSNSAVEEVGRDVYDGTKKAFNKAFSLAGLTISADPSTIFGIVGNSITILLTAIDAETAKLDEIDSLVAALDVLAADFTPDFYNTDDVANIRSSRDLLSDADDTLINVRSRMLTQGIFSNTLFGSAKSKVEEAEQALDQGLAVTPKLSEIISKVDRMDLLLSEIEAEHNSVIDVKTNVESSISFWQQERVFGAIFAGQIQNVQTEIRSIIESMGTAIDNPRRGTTIPLLSVWRAQLLLILQTMCALPDEIEAYFNQDPDGIKADLDTTISNFLAISNVNVDLLVSQGRSYTGSIRRALAIPVDLSTIISLGVAVTTETGQTKTFLADLGLEAASHVQPDQDVLDTSSNIRLLFETLGMDRTVSIIEKGDFATFFTLDSKTATFTGQLLSNLDRLILCLLGEAGAFQLGLDALQLIQEQIFNVKRAEELLTVTFGQFRDNAIDSIIGFDLPFIQQISATIQVIVSGLSDGPCDII</sequence>
<reference evidence="1" key="1">
    <citation type="journal article" date="2015" name="Nature">
        <title>Complex archaea that bridge the gap between prokaryotes and eukaryotes.</title>
        <authorList>
            <person name="Spang A."/>
            <person name="Saw J.H."/>
            <person name="Jorgensen S.L."/>
            <person name="Zaremba-Niedzwiedzka K."/>
            <person name="Martijn J."/>
            <person name="Lind A.E."/>
            <person name="van Eijk R."/>
            <person name="Schleper C."/>
            <person name="Guy L."/>
            <person name="Ettema T.J."/>
        </authorList>
    </citation>
    <scope>NUCLEOTIDE SEQUENCE</scope>
</reference>
<protein>
    <submittedName>
        <fullName evidence="1">Uncharacterized protein</fullName>
    </submittedName>
</protein>
<comment type="caution">
    <text evidence="1">The sequence shown here is derived from an EMBL/GenBank/DDBJ whole genome shotgun (WGS) entry which is preliminary data.</text>
</comment>
<organism evidence="1">
    <name type="scientific">marine sediment metagenome</name>
    <dbReference type="NCBI Taxonomy" id="412755"/>
    <lineage>
        <taxon>unclassified sequences</taxon>
        <taxon>metagenomes</taxon>
        <taxon>ecological metagenomes</taxon>
    </lineage>
</organism>
<evidence type="ECO:0000313" key="1">
    <source>
        <dbReference type="EMBL" id="KKN70457.1"/>
    </source>
</evidence>
<dbReference type="EMBL" id="LAZR01000402">
    <property type="protein sequence ID" value="KKN70457.1"/>
    <property type="molecule type" value="Genomic_DNA"/>
</dbReference>
<proteinExistence type="predicted"/>
<accession>A0A0F9T6C0</accession>